<evidence type="ECO:0000313" key="4">
    <source>
        <dbReference type="EMBL" id="QPZ40399.1"/>
    </source>
</evidence>
<keyword evidence="2 4" id="KW-0418">Kinase</keyword>
<name>A0ABX6YP95_9MICO</name>
<dbReference type="EMBL" id="CP061169">
    <property type="protein sequence ID" value="QPZ40399.1"/>
    <property type="molecule type" value="Genomic_DNA"/>
</dbReference>
<feature type="domain" description="Carbohydrate kinase PfkB" evidence="3">
    <location>
        <begin position="7"/>
        <end position="300"/>
    </location>
</feature>
<dbReference type="Gene3D" id="3.40.1190.20">
    <property type="match status" value="1"/>
</dbReference>
<dbReference type="PANTHER" id="PTHR10584:SF166">
    <property type="entry name" value="RIBOKINASE"/>
    <property type="match status" value="1"/>
</dbReference>
<dbReference type="GO" id="GO:0016301">
    <property type="term" value="F:kinase activity"/>
    <property type="evidence" value="ECO:0007669"/>
    <property type="project" value="UniProtKB-KW"/>
</dbReference>
<evidence type="ECO:0000259" key="3">
    <source>
        <dbReference type="Pfam" id="PF00294"/>
    </source>
</evidence>
<dbReference type="InterPro" id="IPR011611">
    <property type="entry name" value="PfkB_dom"/>
</dbReference>
<keyword evidence="5" id="KW-1185">Reference proteome</keyword>
<evidence type="ECO:0000256" key="1">
    <source>
        <dbReference type="ARBA" id="ARBA00022679"/>
    </source>
</evidence>
<dbReference type="SUPFAM" id="SSF53613">
    <property type="entry name" value="Ribokinase-like"/>
    <property type="match status" value="1"/>
</dbReference>
<dbReference type="InterPro" id="IPR002173">
    <property type="entry name" value="Carboh/pur_kinase_PfkB_CS"/>
</dbReference>
<dbReference type="Proteomes" id="UP000662814">
    <property type="component" value="Chromosome"/>
</dbReference>
<keyword evidence="1" id="KW-0808">Transferase</keyword>
<gene>
    <name evidence="4" type="ORF">HCR76_16740</name>
</gene>
<evidence type="ECO:0000313" key="5">
    <source>
        <dbReference type="Proteomes" id="UP000662814"/>
    </source>
</evidence>
<dbReference type="InterPro" id="IPR029056">
    <property type="entry name" value="Ribokinase-like"/>
</dbReference>
<accession>A0ABX6YP95</accession>
<dbReference type="PROSITE" id="PS00584">
    <property type="entry name" value="PFKB_KINASES_2"/>
    <property type="match status" value="1"/>
</dbReference>
<sequence length="321" mass="33535">MIPVHTLVVGDTNPDFILRGDVKPRFGQAEQLLSSADLVLGGSASIVAAGLVKLDVDTGLLATVGADYFGTLTEQYLAECGIDTSEVLKSPDGSTGISVILSQPDDRSIFTFPGVIPTLSIDAVRTSIERARPKHVHFSSYFLVPELASGLPSLLDSLAAAGITTSVDTNWDPSEQWTGLDDVLPRITYFMPNRQELRAVGAGYADDPAGSDEDIALSLAKLGPVVVVKRGSDGGLVATPRGHVHSVDVPDVSVVDTTGAGDSFNAAYIAAMAHGVDDEDERLRWATLAGSHSVTRSGGTGAQIHLSELTMTLDGVGIPSV</sequence>
<dbReference type="PANTHER" id="PTHR10584">
    <property type="entry name" value="SUGAR KINASE"/>
    <property type="match status" value="1"/>
</dbReference>
<dbReference type="Pfam" id="PF00294">
    <property type="entry name" value="PfkB"/>
    <property type="match status" value="1"/>
</dbReference>
<protein>
    <submittedName>
        <fullName evidence="4">Carbohydrate kinase family protein</fullName>
    </submittedName>
</protein>
<organism evidence="4 5">
    <name type="scientific">Paramicrobacterium chengjingii</name>
    <dbReference type="NCBI Taxonomy" id="2769067"/>
    <lineage>
        <taxon>Bacteria</taxon>
        <taxon>Bacillati</taxon>
        <taxon>Actinomycetota</taxon>
        <taxon>Actinomycetes</taxon>
        <taxon>Micrococcales</taxon>
        <taxon>Microbacteriaceae</taxon>
        <taxon>Paramicrobacterium</taxon>
    </lineage>
</organism>
<reference evidence="4 5" key="1">
    <citation type="submission" date="2020-12" db="EMBL/GenBank/DDBJ databases">
        <title>Microbacterium sp. HY060.</title>
        <authorList>
            <person name="Zhou J."/>
        </authorList>
    </citation>
    <scope>NUCLEOTIDE SEQUENCE [LARGE SCALE GENOMIC DNA]</scope>
    <source>
        <strain evidence="4 5">HY60</strain>
    </source>
</reference>
<evidence type="ECO:0000256" key="2">
    <source>
        <dbReference type="ARBA" id="ARBA00022777"/>
    </source>
</evidence>
<proteinExistence type="predicted"/>